<name>A0A811VHN6_CERCA</name>
<evidence type="ECO:0000313" key="2">
    <source>
        <dbReference type="Proteomes" id="UP000606786"/>
    </source>
</evidence>
<sequence>MRSGDLCPFAGDFTTFVPNLFERIAELLQIAKLSVQFYAANESQHRRIIFSSADFSALLHTIDLYSSDAATMQAAVHSLISGESRYNSFWLT</sequence>
<keyword evidence="2" id="KW-1185">Reference proteome</keyword>
<reference evidence="1" key="1">
    <citation type="submission" date="2020-11" db="EMBL/GenBank/DDBJ databases">
        <authorList>
            <person name="Whitehead M."/>
        </authorList>
    </citation>
    <scope>NUCLEOTIDE SEQUENCE</scope>
    <source>
        <strain evidence="1">EGII</strain>
    </source>
</reference>
<accession>A0A811VHN6</accession>
<gene>
    <name evidence="1" type="ORF">CCAP1982_LOCUS21792</name>
</gene>
<protein>
    <submittedName>
        <fullName evidence="1">(Mediterranean fruit fly) hypothetical protein</fullName>
    </submittedName>
</protein>
<proteinExistence type="predicted"/>
<evidence type="ECO:0000313" key="1">
    <source>
        <dbReference type="EMBL" id="CAD7013769.1"/>
    </source>
</evidence>
<dbReference type="EMBL" id="CAJHJT010000056">
    <property type="protein sequence ID" value="CAD7013769.1"/>
    <property type="molecule type" value="Genomic_DNA"/>
</dbReference>
<dbReference type="Proteomes" id="UP000606786">
    <property type="component" value="Unassembled WGS sequence"/>
</dbReference>
<comment type="caution">
    <text evidence="1">The sequence shown here is derived from an EMBL/GenBank/DDBJ whole genome shotgun (WGS) entry which is preliminary data.</text>
</comment>
<organism evidence="1 2">
    <name type="scientific">Ceratitis capitata</name>
    <name type="common">Mediterranean fruit fly</name>
    <name type="synonym">Tephritis capitata</name>
    <dbReference type="NCBI Taxonomy" id="7213"/>
    <lineage>
        <taxon>Eukaryota</taxon>
        <taxon>Metazoa</taxon>
        <taxon>Ecdysozoa</taxon>
        <taxon>Arthropoda</taxon>
        <taxon>Hexapoda</taxon>
        <taxon>Insecta</taxon>
        <taxon>Pterygota</taxon>
        <taxon>Neoptera</taxon>
        <taxon>Endopterygota</taxon>
        <taxon>Diptera</taxon>
        <taxon>Brachycera</taxon>
        <taxon>Muscomorpha</taxon>
        <taxon>Tephritoidea</taxon>
        <taxon>Tephritidae</taxon>
        <taxon>Ceratitis</taxon>
        <taxon>Ceratitis</taxon>
    </lineage>
</organism>
<dbReference type="AlphaFoldDB" id="A0A811VHN6"/>
<feature type="non-terminal residue" evidence="1">
    <location>
        <position position="92"/>
    </location>
</feature>